<dbReference type="Proteomes" id="UP000050996">
    <property type="component" value="Unassembled WGS sequence"/>
</dbReference>
<dbReference type="GO" id="GO:0005886">
    <property type="term" value="C:plasma membrane"/>
    <property type="evidence" value="ECO:0007669"/>
    <property type="project" value="UniProtKB-SubCell"/>
</dbReference>
<organism evidence="7 8">
    <name type="scientific">Cytobacillus solani</name>
    <dbReference type="NCBI Taxonomy" id="1637975"/>
    <lineage>
        <taxon>Bacteria</taxon>
        <taxon>Bacillati</taxon>
        <taxon>Bacillota</taxon>
        <taxon>Bacilli</taxon>
        <taxon>Bacillales</taxon>
        <taxon>Bacillaceae</taxon>
        <taxon>Cytobacillus</taxon>
    </lineage>
</organism>
<comment type="subcellular location">
    <subcellularLocation>
        <location evidence="1">Cell membrane</location>
    </subcellularLocation>
</comment>
<protein>
    <submittedName>
        <fullName evidence="7">Uncharacterized protein</fullName>
    </submittedName>
</protein>
<keyword evidence="4 6" id="KW-1133">Transmembrane helix</keyword>
<proteinExistence type="inferred from homology"/>
<keyword evidence="5 6" id="KW-0472">Membrane</keyword>
<evidence type="ECO:0000313" key="8">
    <source>
        <dbReference type="Proteomes" id="UP000050996"/>
    </source>
</evidence>
<sequence>MQIALTIIMMIAIGAIIGGFTNYLAIKMLFRPYRTLYIGKWRVPFTPGLIPKRQGELAEQMGKVVTRHLLTPDGIKKKFLNENFQKEMTSFVQREMENFFDSEKTPAELLETLGITDGHLKAEFRINEWIDEKYERLIDKYRHQSLRMIIPENMIEKVEAKLPAISEFIIQKGVDYFSSYEGNRRIQKMADDFLKERSGVLGNMMQMFMGNMNIADKIQPEIIKFLKNEGTAEMITALLKKEWNNVLEWEAEKIENQFKKDEILTMIKTNVRKLLNLEHVFQTPLSTLTASFRKEIVETVAHNGIQFFVEWLSNRIDDLMERLRLQEIVRQQVETFSLEQLEEMVMTIINKELKMITFLGALLGGIIGIFQGILALLMN</sequence>
<dbReference type="Pfam" id="PF04286">
    <property type="entry name" value="DUF445"/>
    <property type="match status" value="1"/>
</dbReference>
<keyword evidence="3 6" id="KW-0812">Transmembrane</keyword>
<dbReference type="InterPro" id="IPR016991">
    <property type="entry name" value="UCP032178"/>
</dbReference>
<dbReference type="PANTHER" id="PTHR35791:SF1">
    <property type="entry name" value="UPF0754 MEMBRANE PROTEIN YHEB"/>
    <property type="match status" value="1"/>
</dbReference>
<evidence type="ECO:0000256" key="1">
    <source>
        <dbReference type="ARBA" id="ARBA00004236"/>
    </source>
</evidence>
<feature type="transmembrane region" description="Helical" evidence="6">
    <location>
        <begin position="356"/>
        <end position="378"/>
    </location>
</feature>
<evidence type="ECO:0000256" key="5">
    <source>
        <dbReference type="ARBA" id="ARBA00023136"/>
    </source>
</evidence>
<evidence type="ECO:0000256" key="3">
    <source>
        <dbReference type="ARBA" id="ARBA00022692"/>
    </source>
</evidence>
<reference evidence="7 8" key="1">
    <citation type="submission" date="2015-09" db="EMBL/GenBank/DDBJ databases">
        <title>Genome sequencing project for genomic taxonomy and phylogenomics of Bacillus-like bacteria.</title>
        <authorList>
            <person name="Liu B."/>
            <person name="Wang J."/>
            <person name="Zhu Y."/>
            <person name="Liu G."/>
            <person name="Chen Q."/>
            <person name="Chen Z."/>
            <person name="Lan J."/>
            <person name="Che J."/>
            <person name="Ge C."/>
            <person name="Shi H."/>
            <person name="Pan Z."/>
            <person name="Liu X."/>
        </authorList>
    </citation>
    <scope>NUCLEOTIDE SEQUENCE [LARGE SCALE GENOMIC DNA]</scope>
    <source>
        <strain evidence="7 8">FJAT-18043</strain>
    </source>
</reference>
<dbReference type="PANTHER" id="PTHR35791">
    <property type="entry name" value="UPF0754 MEMBRANE PROTEIN YHEB"/>
    <property type="match status" value="1"/>
</dbReference>
<dbReference type="RefSeq" id="WP_053475136.1">
    <property type="nucleotide sequence ID" value="NZ_LJIX01000006.1"/>
</dbReference>
<dbReference type="EMBL" id="LJIX01000006">
    <property type="protein sequence ID" value="KQL18562.1"/>
    <property type="molecule type" value="Genomic_DNA"/>
</dbReference>
<dbReference type="AlphaFoldDB" id="A0A0Q3VG99"/>
<gene>
    <name evidence="7" type="ORF">AN957_08280</name>
</gene>
<evidence type="ECO:0000256" key="4">
    <source>
        <dbReference type="ARBA" id="ARBA00022989"/>
    </source>
</evidence>
<evidence type="ECO:0000256" key="2">
    <source>
        <dbReference type="ARBA" id="ARBA00008053"/>
    </source>
</evidence>
<dbReference type="STRING" id="1637975.AN957_08280"/>
<comment type="similarity">
    <text evidence="2">Belongs to the UPF0754 family.</text>
</comment>
<evidence type="ECO:0000256" key="6">
    <source>
        <dbReference type="SAM" id="Phobius"/>
    </source>
</evidence>
<accession>A0A0Q3VG99</accession>
<comment type="caution">
    <text evidence="7">The sequence shown here is derived from an EMBL/GenBank/DDBJ whole genome shotgun (WGS) entry which is preliminary data.</text>
</comment>
<name>A0A0Q3VG99_9BACI</name>
<dbReference type="PATRIC" id="fig|1637975.4.peg.1404"/>
<feature type="transmembrane region" description="Helical" evidence="6">
    <location>
        <begin position="6"/>
        <end position="26"/>
    </location>
</feature>
<keyword evidence="8" id="KW-1185">Reference proteome</keyword>
<dbReference type="PIRSF" id="PIRSF032178">
    <property type="entry name" value="UCP032178"/>
    <property type="match status" value="1"/>
</dbReference>
<evidence type="ECO:0000313" key="7">
    <source>
        <dbReference type="EMBL" id="KQL18562.1"/>
    </source>
</evidence>
<dbReference type="InterPro" id="IPR007383">
    <property type="entry name" value="DUF445"/>
</dbReference>